<sequence length="659" mass="73075">MQQSASNKQSTDKRSASDMLRITGVVLLVVALVLGGAAYQFAFTAGIPLAICFGIVGVAVVVLSVFVARRAEQRERFAAFLASELGADWDSSKLKARKYKDGVPLDVDFEYQKRQPDHDPEWRRQLTEAVRRRMHVDEIKATWKARKPRVRMVGLMTIISEIDKARQVAIDRIRLVLQPLFRNVELAVDVPSWQSEDSLHPNRIELAYGVTTVDGSDLWVRRVEATAGLKLGGRWRAQFDPTKDRGFLEPRPVLPTNLPHPGVKLYDGSDPSLPKPSPKAPCLYYGHDENGKPRGWVIGKKSTMPHMLIIGPTGGGKTTVLRSLILGAVAQGIPVFAADPKMIELTPFYGFPGCYIASTPDEIATMIEAMEALMMERYRAIKANPHIADTLSPVLFILDELLIARQVLKRLHAQRKLRGTPRWFEDIQALAALARSAQINVVIGVQRPDASLFDDGSRDNFRQRLALMRVSPQGSEMLWGPGQRFVGVDLPMVQGRAMASPDGDTPIEMQTFWVADPITASGQDRETIEAFRELGQRNFADYKPPVDVSPFLNDMPDIDPASLPTGGDDIDLGTADDIQDAQSSLANLDTQDVKAEQIAAGDQIMLDEDETEPVEVVDVEEDEFDEDAVRLTVRTASGEEYRSLGRDHYVSRVLFPDAA</sequence>
<accession>A0A0M2HS85</accession>
<keyword evidence="7" id="KW-1185">Reference proteome</keyword>
<evidence type="ECO:0000256" key="4">
    <source>
        <dbReference type="SAM" id="Phobius"/>
    </source>
</evidence>
<name>A0A0M2HS85_9MICO</name>
<keyword evidence="2 3" id="KW-0067">ATP-binding</keyword>
<dbReference type="SUPFAM" id="SSF52540">
    <property type="entry name" value="P-loop containing nucleoside triphosphate hydrolases"/>
    <property type="match status" value="1"/>
</dbReference>
<protein>
    <submittedName>
        <fullName evidence="6">DNA translocase FtsK</fullName>
    </submittedName>
</protein>
<evidence type="ECO:0000313" key="7">
    <source>
        <dbReference type="Proteomes" id="UP000033900"/>
    </source>
</evidence>
<evidence type="ECO:0000259" key="5">
    <source>
        <dbReference type="PROSITE" id="PS50901"/>
    </source>
</evidence>
<dbReference type="GO" id="GO:0005524">
    <property type="term" value="F:ATP binding"/>
    <property type="evidence" value="ECO:0007669"/>
    <property type="project" value="UniProtKB-UniRule"/>
</dbReference>
<evidence type="ECO:0000256" key="1">
    <source>
        <dbReference type="ARBA" id="ARBA00022741"/>
    </source>
</evidence>
<evidence type="ECO:0000256" key="2">
    <source>
        <dbReference type="ARBA" id="ARBA00022840"/>
    </source>
</evidence>
<dbReference type="Proteomes" id="UP000033900">
    <property type="component" value="Unassembled WGS sequence"/>
</dbReference>
<dbReference type="PANTHER" id="PTHR22683">
    <property type="entry name" value="SPORULATION PROTEIN RELATED"/>
    <property type="match status" value="1"/>
</dbReference>
<dbReference type="PROSITE" id="PS50901">
    <property type="entry name" value="FTSK"/>
    <property type="match status" value="1"/>
</dbReference>
<proteinExistence type="predicted"/>
<feature type="transmembrane region" description="Helical" evidence="4">
    <location>
        <begin position="47"/>
        <end position="68"/>
    </location>
</feature>
<evidence type="ECO:0000256" key="3">
    <source>
        <dbReference type="PROSITE-ProRule" id="PRU00289"/>
    </source>
</evidence>
<keyword evidence="4" id="KW-0472">Membrane</keyword>
<dbReference type="CDD" id="cd01127">
    <property type="entry name" value="TrwB_TraG_TraD_VirD4"/>
    <property type="match status" value="1"/>
</dbReference>
<feature type="transmembrane region" description="Helical" evidence="4">
    <location>
        <begin position="20"/>
        <end position="41"/>
    </location>
</feature>
<dbReference type="Pfam" id="PF01580">
    <property type="entry name" value="FtsK_SpoIIIE"/>
    <property type="match status" value="1"/>
</dbReference>
<comment type="caution">
    <text evidence="6">The sequence shown here is derived from an EMBL/GenBank/DDBJ whole genome shotgun (WGS) entry which is preliminary data.</text>
</comment>
<dbReference type="EMBL" id="JYJB01000002">
    <property type="protein sequence ID" value="KJL49561.1"/>
    <property type="molecule type" value="Genomic_DNA"/>
</dbReference>
<feature type="domain" description="FtsK" evidence="5">
    <location>
        <begin position="291"/>
        <end position="476"/>
    </location>
</feature>
<dbReference type="GO" id="GO:0003677">
    <property type="term" value="F:DNA binding"/>
    <property type="evidence" value="ECO:0007669"/>
    <property type="project" value="InterPro"/>
</dbReference>
<dbReference type="InterPro" id="IPR002543">
    <property type="entry name" value="FtsK_dom"/>
</dbReference>
<dbReference type="AlphaFoldDB" id="A0A0M2HS85"/>
<dbReference type="InterPro" id="IPR027417">
    <property type="entry name" value="P-loop_NTPase"/>
</dbReference>
<reference evidence="6 7" key="1">
    <citation type="submission" date="2015-02" db="EMBL/GenBank/DDBJ databases">
        <title>Draft genome sequences of ten Microbacterium spp. with emphasis on heavy metal contaminated environments.</title>
        <authorList>
            <person name="Corretto E."/>
        </authorList>
    </citation>
    <scope>NUCLEOTIDE SEQUENCE [LARGE SCALE GENOMIC DNA]</scope>
    <source>
        <strain evidence="6 7">SA35</strain>
    </source>
</reference>
<dbReference type="PATRIC" id="fig|273678.4.peg.31"/>
<dbReference type="Gene3D" id="3.40.50.300">
    <property type="entry name" value="P-loop containing nucleotide triphosphate hydrolases"/>
    <property type="match status" value="1"/>
</dbReference>
<keyword evidence="4" id="KW-1133">Transmembrane helix</keyword>
<organism evidence="6 7">
    <name type="scientific">Microbacterium hydrocarbonoxydans</name>
    <dbReference type="NCBI Taxonomy" id="273678"/>
    <lineage>
        <taxon>Bacteria</taxon>
        <taxon>Bacillati</taxon>
        <taxon>Actinomycetota</taxon>
        <taxon>Actinomycetes</taxon>
        <taxon>Micrococcales</taxon>
        <taxon>Microbacteriaceae</taxon>
        <taxon>Microbacterium</taxon>
    </lineage>
</organism>
<evidence type="ECO:0000313" key="6">
    <source>
        <dbReference type="EMBL" id="KJL49561.1"/>
    </source>
</evidence>
<keyword evidence="4" id="KW-0812">Transmembrane</keyword>
<keyword evidence="1 3" id="KW-0547">Nucleotide-binding</keyword>
<dbReference type="STRING" id="273678.RS84_00035"/>
<feature type="binding site" evidence="3">
    <location>
        <begin position="311"/>
        <end position="318"/>
    </location>
    <ligand>
        <name>ATP</name>
        <dbReference type="ChEBI" id="CHEBI:30616"/>
    </ligand>
</feature>
<gene>
    <name evidence="6" type="primary">ftsK</name>
    <name evidence="6" type="ORF">RS84_00035</name>
</gene>
<dbReference type="PANTHER" id="PTHR22683:SF47">
    <property type="entry name" value="FTSK DOMAIN-CONTAINING PROTEIN YDCQ"/>
    <property type="match status" value="1"/>
</dbReference>
<dbReference type="InterPro" id="IPR050206">
    <property type="entry name" value="FtsK/SpoIIIE/SftA"/>
</dbReference>